<dbReference type="InterPro" id="IPR012301">
    <property type="entry name" value="Malic_N_dom"/>
</dbReference>
<dbReference type="Pfam" id="PF00390">
    <property type="entry name" value="malic"/>
    <property type="match status" value="1"/>
</dbReference>
<feature type="domain" description="ACT" evidence="8">
    <location>
        <begin position="6"/>
        <end position="81"/>
    </location>
</feature>
<dbReference type="PIRSF" id="PIRSF000106">
    <property type="entry name" value="ME"/>
    <property type="match status" value="1"/>
</dbReference>
<protein>
    <submittedName>
        <fullName evidence="9">Malic enzyme-like NAD(P)-binding protein</fullName>
    </submittedName>
</protein>
<evidence type="ECO:0000256" key="3">
    <source>
        <dbReference type="ARBA" id="ARBA00008785"/>
    </source>
</evidence>
<evidence type="ECO:0000256" key="2">
    <source>
        <dbReference type="ARBA" id="ARBA00001946"/>
    </source>
</evidence>
<keyword evidence="5" id="KW-0560">Oxidoreductase</keyword>
<evidence type="ECO:0000313" key="10">
    <source>
        <dbReference type="Proteomes" id="UP001248581"/>
    </source>
</evidence>
<dbReference type="SUPFAM" id="SSF53223">
    <property type="entry name" value="Aminoacid dehydrogenase-like, N-terminal domain"/>
    <property type="match status" value="1"/>
</dbReference>
<dbReference type="PROSITE" id="PS51671">
    <property type="entry name" value="ACT"/>
    <property type="match status" value="1"/>
</dbReference>
<evidence type="ECO:0000313" key="9">
    <source>
        <dbReference type="EMBL" id="WNC68081.1"/>
    </source>
</evidence>
<keyword evidence="4 7" id="KW-0479">Metal-binding</keyword>
<accession>A0ABY9THB3</accession>
<dbReference type="InterPro" id="IPR012302">
    <property type="entry name" value="Malic_NAD-bd"/>
</dbReference>
<dbReference type="Gene3D" id="3.40.50.720">
    <property type="entry name" value="NAD(P)-binding Rossmann-like Domain"/>
    <property type="match status" value="1"/>
</dbReference>
<dbReference type="Pfam" id="PF03949">
    <property type="entry name" value="Malic_M"/>
    <property type="match status" value="1"/>
</dbReference>
<sequence>MRIVEILLVEAPHKPGYMAKVLGVIGEFGATVEGLNAVRRLDKDTIWEVTVEYDDSLSIDSLFEQINLLPDTFITGKSDRVFDRHKQGKIQTVSRIRIDSLEILRDLYTPGVARVCQAIQQTPSKIKEFTNIQNTVAIVTNGTAILGLGDIGPEAGLPVMEGKAAILAEIVGLSGVPILIKEKDPLKIIEIVEAIAPSFGAILLEDIKAPECFTIEDELINRVPKPVFHDDQHGTAMVVLAALLSATKQTGVDLKDKVFGQIGLGAAGMGICNLLSEYGVKKVVGCDLNTDAQKKLRSLGGTPMSLDEVMQTADVVVATTGVKGLIKPEMVREGQIIMALTNPDPEIEPSAALENGALFATCGKVVNNMLAFPGLFKGTLDAGVINITHQMKIAVSETLSNLARDGALVPASLNKLAHQKVAEAVYQAAIKQKNEYL</sequence>
<comment type="cofactor">
    <cofactor evidence="1">
        <name>Mn(2+)</name>
        <dbReference type="ChEBI" id="CHEBI:29035"/>
    </cofactor>
</comment>
<dbReference type="Proteomes" id="UP001248581">
    <property type="component" value="Chromosome"/>
</dbReference>
<evidence type="ECO:0000259" key="8">
    <source>
        <dbReference type="PROSITE" id="PS51671"/>
    </source>
</evidence>
<proteinExistence type="inferred from homology"/>
<evidence type="ECO:0000256" key="1">
    <source>
        <dbReference type="ARBA" id="ARBA00001936"/>
    </source>
</evidence>
<dbReference type="InterPro" id="IPR002912">
    <property type="entry name" value="ACT_dom"/>
</dbReference>
<dbReference type="SMART" id="SM00919">
    <property type="entry name" value="Malic_M"/>
    <property type="match status" value="1"/>
</dbReference>
<dbReference type="PRINTS" id="PR00072">
    <property type="entry name" value="MALOXRDTASE"/>
</dbReference>
<evidence type="ECO:0000256" key="4">
    <source>
        <dbReference type="ARBA" id="ARBA00022723"/>
    </source>
</evidence>
<dbReference type="InterPro" id="IPR046346">
    <property type="entry name" value="Aminoacid_DH-like_N_sf"/>
</dbReference>
<dbReference type="SMART" id="SM01274">
    <property type="entry name" value="malic"/>
    <property type="match status" value="1"/>
</dbReference>
<evidence type="ECO:0000256" key="6">
    <source>
        <dbReference type="ARBA" id="ARBA00029440"/>
    </source>
</evidence>
<dbReference type="InterPro" id="IPR001891">
    <property type="entry name" value="Malic_OxRdtase"/>
</dbReference>
<dbReference type="InterPro" id="IPR051674">
    <property type="entry name" value="Malate_Decarboxylase"/>
</dbReference>
<comment type="similarity">
    <text evidence="3 7">Belongs to the malic enzymes family.</text>
</comment>
<dbReference type="InterPro" id="IPR037062">
    <property type="entry name" value="Malic_N_dom_sf"/>
</dbReference>
<organism evidence="9 10">
    <name type="scientific">Thalassotalea nanhaiensis</name>
    <dbReference type="NCBI Taxonomy" id="3065648"/>
    <lineage>
        <taxon>Bacteria</taxon>
        <taxon>Pseudomonadati</taxon>
        <taxon>Pseudomonadota</taxon>
        <taxon>Gammaproteobacteria</taxon>
        <taxon>Alteromonadales</taxon>
        <taxon>Colwelliaceae</taxon>
        <taxon>Thalassotalea</taxon>
    </lineage>
</organism>
<dbReference type="RefSeq" id="WP_348387239.1">
    <property type="nucleotide sequence ID" value="NZ_CP134146.1"/>
</dbReference>
<reference evidence="10" key="1">
    <citation type="submission" date="2023-09" db="EMBL/GenBank/DDBJ databases">
        <authorList>
            <person name="Li S."/>
            <person name="Li X."/>
            <person name="Zhang C."/>
            <person name="Zhao Z."/>
        </authorList>
    </citation>
    <scope>NUCLEOTIDE SEQUENCE [LARGE SCALE GENOMIC DNA]</scope>
    <source>
        <strain evidence="10">SQ345</strain>
    </source>
</reference>
<dbReference type="Gene3D" id="3.40.50.10380">
    <property type="entry name" value="Malic enzyme, N-terminal domain"/>
    <property type="match status" value="1"/>
</dbReference>
<dbReference type="PROSITE" id="PS00331">
    <property type="entry name" value="MALIC_ENZYMES"/>
    <property type="match status" value="1"/>
</dbReference>
<dbReference type="InterPro" id="IPR015884">
    <property type="entry name" value="Malic_enzyme_CS"/>
</dbReference>
<dbReference type="SUPFAM" id="SSF51735">
    <property type="entry name" value="NAD(P)-binding Rossmann-fold domains"/>
    <property type="match status" value="1"/>
</dbReference>
<comment type="pathway">
    <text evidence="6">Amino-acid biosynthesis.</text>
</comment>
<dbReference type="EMBL" id="CP134146">
    <property type="protein sequence ID" value="WNC68081.1"/>
    <property type="molecule type" value="Genomic_DNA"/>
</dbReference>
<dbReference type="SUPFAM" id="SSF55021">
    <property type="entry name" value="ACT-like"/>
    <property type="match status" value="1"/>
</dbReference>
<keyword evidence="10" id="KW-1185">Reference proteome</keyword>
<name>A0ABY9THB3_9GAMM</name>
<dbReference type="PANTHER" id="PTHR43237:SF4">
    <property type="entry name" value="NADP-DEPENDENT MALIC ENZYME"/>
    <property type="match status" value="1"/>
</dbReference>
<evidence type="ECO:0000256" key="5">
    <source>
        <dbReference type="ARBA" id="ARBA00023002"/>
    </source>
</evidence>
<comment type="cofactor">
    <cofactor evidence="2">
        <name>Mg(2+)</name>
        <dbReference type="ChEBI" id="CHEBI:18420"/>
    </cofactor>
</comment>
<dbReference type="InterPro" id="IPR045865">
    <property type="entry name" value="ACT-like_dom_sf"/>
</dbReference>
<dbReference type="PANTHER" id="PTHR43237">
    <property type="entry name" value="NADP-DEPENDENT MALIC ENZYME"/>
    <property type="match status" value="1"/>
</dbReference>
<dbReference type="CDD" id="cd02116">
    <property type="entry name" value="ACT"/>
    <property type="match status" value="1"/>
</dbReference>
<evidence type="ECO:0000256" key="7">
    <source>
        <dbReference type="RuleBase" id="RU003427"/>
    </source>
</evidence>
<gene>
    <name evidence="9" type="ORF">RI845_16335</name>
</gene>
<dbReference type="InterPro" id="IPR036291">
    <property type="entry name" value="NAD(P)-bd_dom_sf"/>
</dbReference>